<accession>A0AAV4R075</accession>
<name>A0AAV4R075_CAEEX</name>
<proteinExistence type="predicted"/>
<keyword evidence="2" id="KW-1185">Reference proteome</keyword>
<protein>
    <submittedName>
        <fullName evidence="1">Uncharacterized protein</fullName>
    </submittedName>
</protein>
<gene>
    <name evidence="1" type="ORF">CEXT_440931</name>
</gene>
<dbReference type="EMBL" id="BPLR01007169">
    <property type="protein sequence ID" value="GIY14920.1"/>
    <property type="molecule type" value="Genomic_DNA"/>
</dbReference>
<dbReference type="Proteomes" id="UP001054945">
    <property type="component" value="Unassembled WGS sequence"/>
</dbReference>
<organism evidence="1 2">
    <name type="scientific">Caerostris extrusa</name>
    <name type="common">Bark spider</name>
    <name type="synonym">Caerostris bankana</name>
    <dbReference type="NCBI Taxonomy" id="172846"/>
    <lineage>
        <taxon>Eukaryota</taxon>
        <taxon>Metazoa</taxon>
        <taxon>Ecdysozoa</taxon>
        <taxon>Arthropoda</taxon>
        <taxon>Chelicerata</taxon>
        <taxon>Arachnida</taxon>
        <taxon>Araneae</taxon>
        <taxon>Araneomorphae</taxon>
        <taxon>Entelegynae</taxon>
        <taxon>Araneoidea</taxon>
        <taxon>Araneidae</taxon>
        <taxon>Caerostris</taxon>
    </lineage>
</organism>
<comment type="caution">
    <text evidence="1">The sequence shown here is derived from an EMBL/GenBank/DDBJ whole genome shotgun (WGS) entry which is preliminary data.</text>
</comment>
<dbReference type="AlphaFoldDB" id="A0AAV4R075"/>
<evidence type="ECO:0000313" key="1">
    <source>
        <dbReference type="EMBL" id="GIY14920.1"/>
    </source>
</evidence>
<reference evidence="1 2" key="1">
    <citation type="submission" date="2021-06" db="EMBL/GenBank/DDBJ databases">
        <title>Caerostris extrusa draft genome.</title>
        <authorList>
            <person name="Kono N."/>
            <person name="Arakawa K."/>
        </authorList>
    </citation>
    <scope>NUCLEOTIDE SEQUENCE [LARGE SCALE GENOMIC DNA]</scope>
</reference>
<sequence>MERNKTCDIFHLLNKRNRYTSAGGSVFVWGGINLGGAHITVCVATWNSQSSNIQKRHTDTIARPYAAAISETFILQVDENSSYCACHVNHLLKKNKSNGMTSMQSLTLIPLSVLSRGVLLASNPLPKPYKDLELF</sequence>
<evidence type="ECO:0000313" key="2">
    <source>
        <dbReference type="Proteomes" id="UP001054945"/>
    </source>
</evidence>